<keyword evidence="4" id="KW-1003">Cell membrane</keyword>
<keyword evidence="7" id="KW-0472">Membrane</keyword>
<sequence length="232" mass="25631">MNKRTSALKAAFPLTIPVMTGYLVLGAAFGILMNSKGYSYFWTIFASLFIYAGSMQFVAVSLLTMGFHPFYACMMTLMVNARHLFYGVSMLSKFKGTGSYKPYLIFGLTDETFSVLCVAEPAEGVDKGKFMFFITLLNQIYWIVGSVLGCLLGSLIDFNTRGIDFVLTALFVVIFVNQWKAAKSHTPVLIGVGTSIVCRILFGAGKFIVPSMAVILLFVSFLQKKIDREVAK</sequence>
<evidence type="ECO:0000256" key="7">
    <source>
        <dbReference type="ARBA" id="ARBA00023136"/>
    </source>
</evidence>
<dbReference type="KEGG" id="acel:acsn021_21510"/>
<proteinExistence type="inferred from homology"/>
<name>A0A6S6R551_9FIRM</name>
<keyword evidence="5" id="KW-0812">Transmembrane</keyword>
<organism evidence="8 9">
    <name type="scientific">Anaerocolumna cellulosilytica</name>
    <dbReference type="NCBI Taxonomy" id="433286"/>
    <lineage>
        <taxon>Bacteria</taxon>
        <taxon>Bacillati</taxon>
        <taxon>Bacillota</taxon>
        <taxon>Clostridia</taxon>
        <taxon>Lachnospirales</taxon>
        <taxon>Lachnospiraceae</taxon>
        <taxon>Anaerocolumna</taxon>
    </lineage>
</organism>
<evidence type="ECO:0000256" key="2">
    <source>
        <dbReference type="ARBA" id="ARBA00010735"/>
    </source>
</evidence>
<dbReference type="PANTHER" id="PTHR34979">
    <property type="entry name" value="INNER MEMBRANE PROTEIN YGAZ"/>
    <property type="match status" value="1"/>
</dbReference>
<evidence type="ECO:0000313" key="9">
    <source>
        <dbReference type="Proteomes" id="UP000515561"/>
    </source>
</evidence>
<gene>
    <name evidence="8" type="ORF">acsn021_21510</name>
</gene>
<keyword evidence="6" id="KW-1133">Transmembrane helix</keyword>
<evidence type="ECO:0000256" key="3">
    <source>
        <dbReference type="ARBA" id="ARBA00022448"/>
    </source>
</evidence>
<keyword evidence="9" id="KW-1185">Reference proteome</keyword>
<dbReference type="Pfam" id="PF03591">
    <property type="entry name" value="AzlC"/>
    <property type="match status" value="1"/>
</dbReference>
<accession>A0A6S6R551</accession>
<reference evidence="8 9" key="1">
    <citation type="journal article" date="2016" name="Int. J. Syst. Evol. Microbiol.">
        <title>Descriptions of Anaerotaenia torta gen. nov., sp. nov. and Anaerocolumna cellulosilytica gen. nov., sp. nov. isolated from a methanogenic reactor of cattle waste.</title>
        <authorList>
            <person name="Uek A."/>
            <person name="Ohtaki Y."/>
            <person name="Kaku N."/>
            <person name="Ueki K."/>
        </authorList>
    </citation>
    <scope>NUCLEOTIDE SEQUENCE [LARGE SCALE GENOMIC DNA]</scope>
    <source>
        <strain evidence="8 9">SN021</strain>
    </source>
</reference>
<protein>
    <submittedName>
        <fullName evidence="8">Branched-chain amino acid transporter AzlC</fullName>
    </submittedName>
</protein>
<evidence type="ECO:0000256" key="1">
    <source>
        <dbReference type="ARBA" id="ARBA00004651"/>
    </source>
</evidence>
<dbReference type="GO" id="GO:0005886">
    <property type="term" value="C:plasma membrane"/>
    <property type="evidence" value="ECO:0007669"/>
    <property type="project" value="UniProtKB-SubCell"/>
</dbReference>
<comment type="similarity">
    <text evidence="2">Belongs to the AzlC family.</text>
</comment>
<evidence type="ECO:0000313" key="8">
    <source>
        <dbReference type="EMBL" id="BCJ94582.1"/>
    </source>
</evidence>
<dbReference type="InterPro" id="IPR011606">
    <property type="entry name" value="Brnchd-chn_aa_trnsp_permease"/>
</dbReference>
<keyword evidence="3" id="KW-0813">Transport</keyword>
<dbReference type="GO" id="GO:1903785">
    <property type="term" value="P:L-valine transmembrane transport"/>
    <property type="evidence" value="ECO:0007669"/>
    <property type="project" value="TreeGrafter"/>
</dbReference>
<evidence type="ECO:0000256" key="5">
    <source>
        <dbReference type="ARBA" id="ARBA00022692"/>
    </source>
</evidence>
<dbReference type="RefSeq" id="WP_184089723.1">
    <property type="nucleotide sequence ID" value="NZ_AP023367.1"/>
</dbReference>
<dbReference type="PANTHER" id="PTHR34979:SF1">
    <property type="entry name" value="INNER MEMBRANE PROTEIN YGAZ"/>
    <property type="match status" value="1"/>
</dbReference>
<dbReference type="Proteomes" id="UP000515561">
    <property type="component" value="Chromosome"/>
</dbReference>
<dbReference type="AlphaFoldDB" id="A0A6S6R551"/>
<comment type="subcellular location">
    <subcellularLocation>
        <location evidence="1">Cell membrane</location>
        <topology evidence="1">Multi-pass membrane protein</topology>
    </subcellularLocation>
</comment>
<dbReference type="EMBL" id="AP023367">
    <property type="protein sequence ID" value="BCJ94582.1"/>
    <property type="molecule type" value="Genomic_DNA"/>
</dbReference>
<evidence type="ECO:0000256" key="6">
    <source>
        <dbReference type="ARBA" id="ARBA00022989"/>
    </source>
</evidence>
<evidence type="ECO:0000256" key="4">
    <source>
        <dbReference type="ARBA" id="ARBA00022475"/>
    </source>
</evidence>